<evidence type="ECO:0000256" key="7">
    <source>
        <dbReference type="ARBA" id="ARBA00023002"/>
    </source>
</evidence>
<comment type="caution">
    <text evidence="16">The sequence shown here is derived from an EMBL/GenBank/DDBJ whole genome shotgun (WGS) entry which is preliminary data.</text>
</comment>
<dbReference type="Proteomes" id="UP001489004">
    <property type="component" value="Unassembled WGS sequence"/>
</dbReference>
<keyword evidence="6" id="KW-0276">Fatty acid metabolism</keyword>
<dbReference type="InterPro" id="IPR006091">
    <property type="entry name" value="Acyl-CoA_Oxase/DH_mid-dom"/>
</dbReference>
<evidence type="ECO:0000256" key="10">
    <source>
        <dbReference type="PIRNR" id="PIRNR000168"/>
    </source>
</evidence>
<dbReference type="GO" id="GO:0055088">
    <property type="term" value="P:lipid homeostasis"/>
    <property type="evidence" value="ECO:0007669"/>
    <property type="project" value="TreeGrafter"/>
</dbReference>
<feature type="domain" description="Acyl-CoA oxidase C-terminal" evidence="13">
    <location>
        <begin position="489"/>
        <end position="625"/>
    </location>
</feature>
<feature type="binding site" evidence="12">
    <location>
        <position position="160"/>
    </location>
    <ligand>
        <name>FAD</name>
        <dbReference type="ChEBI" id="CHEBI:57692"/>
    </ligand>
</feature>
<evidence type="ECO:0000259" key="13">
    <source>
        <dbReference type="Pfam" id="PF01756"/>
    </source>
</evidence>
<comment type="cofactor">
    <cofactor evidence="1">
        <name>FAD</name>
        <dbReference type="ChEBI" id="CHEBI:57692"/>
    </cofactor>
</comment>
<dbReference type="GO" id="GO:0033540">
    <property type="term" value="P:fatty acid beta-oxidation using acyl-CoA oxidase"/>
    <property type="evidence" value="ECO:0007669"/>
    <property type="project" value="TreeGrafter"/>
</dbReference>
<gene>
    <name evidence="16" type="ORF">WJX72_003499</name>
</gene>
<keyword evidence="4 10" id="KW-0285">Flavoprotein</keyword>
<evidence type="ECO:0000256" key="11">
    <source>
        <dbReference type="PIRSR" id="PIRSR000168-1"/>
    </source>
</evidence>
<dbReference type="InterPro" id="IPR046373">
    <property type="entry name" value="Acyl-CoA_Oxase/DH_mid-dom_sf"/>
</dbReference>
<dbReference type="Pfam" id="PF22924">
    <property type="entry name" value="ACOX_C_alpha1"/>
    <property type="match status" value="1"/>
</dbReference>
<evidence type="ECO:0000256" key="12">
    <source>
        <dbReference type="PIRSR" id="PIRSR000168-2"/>
    </source>
</evidence>
<keyword evidence="9" id="KW-0576">Peroxisome</keyword>
<evidence type="ECO:0000256" key="5">
    <source>
        <dbReference type="ARBA" id="ARBA00022827"/>
    </source>
</evidence>
<evidence type="ECO:0000256" key="6">
    <source>
        <dbReference type="ARBA" id="ARBA00022832"/>
    </source>
</evidence>
<evidence type="ECO:0000256" key="8">
    <source>
        <dbReference type="ARBA" id="ARBA00023098"/>
    </source>
</evidence>
<dbReference type="PANTHER" id="PTHR10909:SF352">
    <property type="entry name" value="ACYL-COENZYME A OXIDASE-LIKE PROTEIN"/>
    <property type="match status" value="1"/>
</dbReference>
<dbReference type="Gene3D" id="2.40.110.10">
    <property type="entry name" value="Butyryl-CoA Dehydrogenase, subunit A, domain 2"/>
    <property type="match status" value="1"/>
</dbReference>
<feature type="binding site" evidence="12">
    <location>
        <position position="199"/>
    </location>
    <ligand>
        <name>FAD</name>
        <dbReference type="ChEBI" id="CHEBI:57692"/>
    </ligand>
</feature>
<evidence type="ECO:0000256" key="2">
    <source>
        <dbReference type="ARBA" id="ARBA00004275"/>
    </source>
</evidence>
<dbReference type="Gene3D" id="1.20.140.10">
    <property type="entry name" value="Butyryl-CoA Dehydrogenase, subunit A, domain 3"/>
    <property type="match status" value="2"/>
</dbReference>
<evidence type="ECO:0000256" key="9">
    <source>
        <dbReference type="ARBA" id="ARBA00023140"/>
    </source>
</evidence>
<evidence type="ECO:0000259" key="15">
    <source>
        <dbReference type="Pfam" id="PF22924"/>
    </source>
</evidence>
<evidence type="ECO:0000256" key="3">
    <source>
        <dbReference type="ARBA" id="ARBA00006288"/>
    </source>
</evidence>
<feature type="active site" description="Proton acceptor" evidence="11">
    <location>
        <position position="433"/>
    </location>
</feature>
<proteinExistence type="inferred from homology"/>
<dbReference type="Pfam" id="PF02770">
    <property type="entry name" value="Acyl-CoA_dh_M"/>
    <property type="match status" value="1"/>
</dbReference>
<dbReference type="GO" id="GO:0005777">
    <property type="term" value="C:peroxisome"/>
    <property type="evidence" value="ECO:0007669"/>
    <property type="project" value="UniProtKB-SubCell"/>
</dbReference>
<protein>
    <recommendedName>
        <fullName evidence="10">Acyl-coenzyme A oxidase</fullName>
    </recommendedName>
</protein>
<dbReference type="InterPro" id="IPR002655">
    <property type="entry name" value="Acyl-CoA_oxidase_C"/>
</dbReference>
<comment type="similarity">
    <text evidence="3 10">Belongs to the acyl-CoA oxidase family.</text>
</comment>
<dbReference type="InterPro" id="IPR009100">
    <property type="entry name" value="AcylCoA_DH/oxidase_NM_dom_sf"/>
</dbReference>
<feature type="domain" description="Acyl-CoA oxidase C-alpha1" evidence="15">
    <location>
        <begin position="301"/>
        <end position="448"/>
    </location>
</feature>
<comment type="subcellular location">
    <subcellularLocation>
        <location evidence="2">Peroxisome</location>
    </subcellularLocation>
</comment>
<dbReference type="FunFam" id="2.40.110.10:FF:000005">
    <property type="entry name" value="Acyl-coenzyme A oxidase"/>
    <property type="match status" value="1"/>
</dbReference>
<dbReference type="AlphaFoldDB" id="A0AAW1Q7J0"/>
<feature type="domain" description="Acyl-CoA oxidase/dehydrogenase middle" evidence="14">
    <location>
        <begin position="156"/>
        <end position="265"/>
    </location>
</feature>
<organism evidence="16 17">
    <name type="scientific">[Myrmecia] bisecta</name>
    <dbReference type="NCBI Taxonomy" id="41462"/>
    <lineage>
        <taxon>Eukaryota</taxon>
        <taxon>Viridiplantae</taxon>
        <taxon>Chlorophyta</taxon>
        <taxon>core chlorophytes</taxon>
        <taxon>Trebouxiophyceae</taxon>
        <taxon>Trebouxiales</taxon>
        <taxon>Trebouxiaceae</taxon>
        <taxon>Myrmecia</taxon>
    </lineage>
</organism>
<keyword evidence="17" id="KW-1185">Reference proteome</keyword>
<dbReference type="GO" id="GO:0003997">
    <property type="term" value="F:acyl-CoA oxidase activity"/>
    <property type="evidence" value="ECO:0007669"/>
    <property type="project" value="InterPro"/>
</dbReference>
<dbReference type="InterPro" id="IPR055060">
    <property type="entry name" value="ACOX_C_alpha1"/>
</dbReference>
<sequence>MAANRRVETLTRHLTSMALVDVEAAPQLALPADFDPRELYEFLCRDNLELRDRIMEFLKDDLYQPNYYLSLMEFRELTLQRLQKFVAQKFFSSKDYITDPLRFQAGLECLALADYSLSIKAGVHFTLCGGTIAKLGTAKHHEQYLPRLDTLDLPGCFGMTELGHGSNVMGIETTATYDNQAGEFVIHTPSDTASKFWIGGAAQHGKVCTVFAQLTVNGKWEGPHVFVVRIRNDAGGPIPGVRIKDNGPKMGLNGVDNGQIWFDHVRVSRDALLDAFASVAPDGTYSSPIKSVAQRFGTMVGGLTTGRMLIAQAAVDAGKIGVAIAIAYACKRPQFGDTLIMDYLTHQRRLLPALATTYAMHLSMLRLKAIFVQKRPEDAKTIHVMSSGLKAGATWSRGETLQACRECCGGQGFLAANKIGAMKTDMDVDVTFEGDNTVLMQQVAKALLDAAVRSPSAPSAPSVSVPALTSLARIQELLAYREESLTAELAIAMARAMKAASSQGKQAAAAAANAAFEDNLDTVVALGWANVDRTAFQIFTEEVAAAPSATRPTLGALALLYGLTRIERNLAFYLAAGVLNGQHAAALRLRVNEVCRQLVSDGGKPALRLCAGFGIPDHLLQAPIAFDWTQIGSDGHQM</sequence>
<keyword evidence="8" id="KW-0443">Lipid metabolism</keyword>
<evidence type="ECO:0000256" key="4">
    <source>
        <dbReference type="ARBA" id="ARBA00022630"/>
    </source>
</evidence>
<dbReference type="InterPro" id="IPR012258">
    <property type="entry name" value="Acyl-CoA_oxidase"/>
</dbReference>
<evidence type="ECO:0000313" key="17">
    <source>
        <dbReference type="Proteomes" id="UP001489004"/>
    </source>
</evidence>
<evidence type="ECO:0000259" key="14">
    <source>
        <dbReference type="Pfam" id="PF02770"/>
    </source>
</evidence>
<name>A0AAW1Q7J0_9CHLO</name>
<dbReference type="EMBL" id="JALJOR010000005">
    <property type="protein sequence ID" value="KAK9816668.1"/>
    <property type="molecule type" value="Genomic_DNA"/>
</dbReference>
<dbReference type="PANTHER" id="PTHR10909">
    <property type="entry name" value="ELECTRON TRANSPORT OXIDOREDUCTASE"/>
    <property type="match status" value="1"/>
</dbReference>
<dbReference type="PIRSF" id="PIRSF000168">
    <property type="entry name" value="Acyl-CoA_oxidase"/>
    <property type="match status" value="1"/>
</dbReference>
<keyword evidence="5 10" id="KW-0274">FAD</keyword>
<dbReference type="Pfam" id="PF01756">
    <property type="entry name" value="ACOX"/>
    <property type="match status" value="1"/>
</dbReference>
<accession>A0AAW1Q7J0</accession>
<dbReference type="GO" id="GO:0005504">
    <property type="term" value="F:fatty acid binding"/>
    <property type="evidence" value="ECO:0007669"/>
    <property type="project" value="TreeGrafter"/>
</dbReference>
<dbReference type="FunFam" id="1.20.140.10:FF:000010">
    <property type="entry name" value="Acyl-coenzyme A oxidase"/>
    <property type="match status" value="1"/>
</dbReference>
<reference evidence="16 17" key="1">
    <citation type="journal article" date="2024" name="Nat. Commun.">
        <title>Phylogenomics reveals the evolutionary origins of lichenization in chlorophyte algae.</title>
        <authorList>
            <person name="Puginier C."/>
            <person name="Libourel C."/>
            <person name="Otte J."/>
            <person name="Skaloud P."/>
            <person name="Haon M."/>
            <person name="Grisel S."/>
            <person name="Petersen M."/>
            <person name="Berrin J.G."/>
            <person name="Delaux P.M."/>
            <person name="Dal Grande F."/>
            <person name="Keller J."/>
        </authorList>
    </citation>
    <scope>NUCLEOTIDE SEQUENCE [LARGE SCALE GENOMIC DNA]</scope>
    <source>
        <strain evidence="16 17">SAG 2043</strain>
    </source>
</reference>
<evidence type="ECO:0000313" key="16">
    <source>
        <dbReference type="EMBL" id="KAK9816668.1"/>
    </source>
</evidence>
<dbReference type="InterPro" id="IPR036250">
    <property type="entry name" value="AcylCo_DH-like_C"/>
</dbReference>
<dbReference type="SUPFAM" id="SSF56645">
    <property type="entry name" value="Acyl-CoA dehydrogenase NM domain-like"/>
    <property type="match status" value="1"/>
</dbReference>
<evidence type="ECO:0000256" key="1">
    <source>
        <dbReference type="ARBA" id="ARBA00001974"/>
    </source>
</evidence>
<keyword evidence="7" id="KW-0560">Oxidoreductase</keyword>
<dbReference type="GO" id="GO:0071949">
    <property type="term" value="F:FAD binding"/>
    <property type="evidence" value="ECO:0007669"/>
    <property type="project" value="InterPro"/>
</dbReference>
<dbReference type="SUPFAM" id="SSF47203">
    <property type="entry name" value="Acyl-CoA dehydrogenase C-terminal domain-like"/>
    <property type="match status" value="2"/>
</dbReference>